<reference evidence="1" key="1">
    <citation type="submission" date="2023-07" db="EMBL/GenBank/DDBJ databases">
        <title>Two novel species in the genus Flavivirga.</title>
        <authorList>
            <person name="Kwon K."/>
        </authorList>
    </citation>
    <scope>NUCLEOTIDE SEQUENCE</scope>
    <source>
        <strain evidence="1">KCTC 52353</strain>
    </source>
</reference>
<dbReference type="RefSeq" id="WP_303277001.1">
    <property type="nucleotide sequence ID" value="NZ_JAUOEK010000069.1"/>
</dbReference>
<dbReference type="EMBL" id="JAUOEK010000069">
    <property type="protein sequence ID" value="MDO5969312.1"/>
    <property type="molecule type" value="Genomic_DNA"/>
</dbReference>
<gene>
    <name evidence="1" type="ORF">Q4Q35_05790</name>
</gene>
<evidence type="ECO:0000313" key="2">
    <source>
        <dbReference type="Proteomes" id="UP001176883"/>
    </source>
</evidence>
<accession>A0ABT8W8D0</accession>
<keyword evidence="2" id="KW-1185">Reference proteome</keyword>
<evidence type="ECO:0000313" key="1">
    <source>
        <dbReference type="EMBL" id="MDO5969312.1"/>
    </source>
</evidence>
<proteinExistence type="predicted"/>
<evidence type="ECO:0008006" key="3">
    <source>
        <dbReference type="Google" id="ProtNLM"/>
    </source>
</evidence>
<sequence>MCNYSFPIQSYSLNENIQFCDYYKLIKTHTSKDLTVLDEEGRCLFHSNHIKWKRKHNFYENLFILYATYEELGIEANLSGVHFIAKKEGKPIIDYLHKLLPCNLHGATFLDQVRISDKKIDHKLNLEYCNFRSDFFIENSSVNADAIFSHIDFYCETPGTFGIKNCTFNSSVDFCHTKIQGSLSIQDCHFAESFLFLDSQFTKDGLFEITGTFNDYTIFGNLEIFSSLVNFCDSTFNGETIFSNNKIQAEQQILFTNISVKKTLLFSGQDENRIFHSYTRFPLNLENIEGKITFQNSNLSNIDEEDRREIFRLQSTGKVIIERGCIKYRLQTVPRKILIDTGNQSLIDEITMVYSNFFISNTGYNLGVEIVERDKKSITLLYFSDENISQEEFIDLLEATSKRLLKGFIDFKKYLTNGQNQNYFTTAVMGIISWFSISLKVSFLITTGQWNEENTNSLINSISPNRNLISDEFHRTLSQLDIGFLQNIIEEKKLNLINIHQINQNGEKAIYIENNINRRKDKF</sequence>
<protein>
    <recommendedName>
        <fullName evidence="3">Pentapeptide repeat-containing protein</fullName>
    </recommendedName>
</protein>
<organism evidence="1 2">
    <name type="scientific">Flavivirga aquimarina</name>
    <dbReference type="NCBI Taxonomy" id="2027862"/>
    <lineage>
        <taxon>Bacteria</taxon>
        <taxon>Pseudomonadati</taxon>
        <taxon>Bacteroidota</taxon>
        <taxon>Flavobacteriia</taxon>
        <taxon>Flavobacteriales</taxon>
        <taxon>Flavobacteriaceae</taxon>
        <taxon>Flavivirga</taxon>
    </lineage>
</organism>
<comment type="caution">
    <text evidence="1">The sequence shown here is derived from an EMBL/GenBank/DDBJ whole genome shotgun (WGS) entry which is preliminary data.</text>
</comment>
<name>A0ABT8W8D0_9FLAO</name>
<dbReference type="Proteomes" id="UP001176883">
    <property type="component" value="Unassembled WGS sequence"/>
</dbReference>